<protein>
    <submittedName>
        <fullName evidence="1">Uncharacterized protein</fullName>
    </submittedName>
</protein>
<dbReference type="EMBL" id="JADEWZ010000094">
    <property type="protein sequence ID" value="MBE9119183.1"/>
    <property type="molecule type" value="Genomic_DNA"/>
</dbReference>
<dbReference type="RefSeq" id="WP_194032274.1">
    <property type="nucleotide sequence ID" value="NZ_JADEWZ010000094.1"/>
</dbReference>
<comment type="caution">
    <text evidence="1">The sequence shown here is derived from an EMBL/GenBank/DDBJ whole genome shotgun (WGS) entry which is preliminary data.</text>
</comment>
<keyword evidence="2" id="KW-1185">Reference proteome</keyword>
<dbReference type="AlphaFoldDB" id="A0A8J7E114"/>
<evidence type="ECO:0000313" key="2">
    <source>
        <dbReference type="Proteomes" id="UP000654482"/>
    </source>
</evidence>
<evidence type="ECO:0000313" key="1">
    <source>
        <dbReference type="EMBL" id="MBE9119183.1"/>
    </source>
</evidence>
<gene>
    <name evidence="1" type="ORF">IQ249_25365</name>
</gene>
<dbReference type="Proteomes" id="UP000654482">
    <property type="component" value="Unassembled WGS sequence"/>
</dbReference>
<accession>A0A8J7E114</accession>
<organism evidence="1 2">
    <name type="scientific">Lusitaniella coriacea LEGE 07157</name>
    <dbReference type="NCBI Taxonomy" id="945747"/>
    <lineage>
        <taxon>Bacteria</taxon>
        <taxon>Bacillati</taxon>
        <taxon>Cyanobacteriota</taxon>
        <taxon>Cyanophyceae</taxon>
        <taxon>Spirulinales</taxon>
        <taxon>Lusitaniellaceae</taxon>
        <taxon>Lusitaniella</taxon>
    </lineage>
</organism>
<sequence length="74" mass="7670">MTPTFIKTSQGLINRDMICSVCPNPDVEGEIGINLVDGSGILLGGTEAEGFIALISMGCRTIGVPPAWHKLAAA</sequence>
<reference evidence="1" key="1">
    <citation type="submission" date="2020-10" db="EMBL/GenBank/DDBJ databases">
        <authorList>
            <person name="Castelo-Branco R."/>
            <person name="Eusebio N."/>
            <person name="Adriana R."/>
            <person name="Vieira A."/>
            <person name="Brugerolle De Fraissinette N."/>
            <person name="Rezende De Castro R."/>
            <person name="Schneider M.P."/>
            <person name="Vasconcelos V."/>
            <person name="Leao P.N."/>
        </authorList>
    </citation>
    <scope>NUCLEOTIDE SEQUENCE</scope>
    <source>
        <strain evidence="1">LEGE 07157</strain>
    </source>
</reference>
<proteinExistence type="predicted"/>
<name>A0A8J7E114_9CYAN</name>